<keyword evidence="3" id="KW-0479">Metal-binding</keyword>
<feature type="domain" description="UmuC" evidence="9">
    <location>
        <begin position="56"/>
        <end position="184"/>
    </location>
</feature>
<evidence type="ECO:0000256" key="3">
    <source>
        <dbReference type="ARBA" id="ARBA00022723"/>
    </source>
</evidence>
<keyword evidence="7" id="KW-0234">DNA repair</keyword>
<reference evidence="10 11" key="1">
    <citation type="submission" date="2014-05" db="EMBL/GenBank/DDBJ databases">
        <title>Draft genome sequence of a rare smut relative, Tilletiaria anomala UBC 951.</title>
        <authorList>
            <consortium name="DOE Joint Genome Institute"/>
            <person name="Toome M."/>
            <person name="Kuo A."/>
            <person name="Henrissat B."/>
            <person name="Lipzen A."/>
            <person name="Tritt A."/>
            <person name="Yoshinaga Y."/>
            <person name="Zane M."/>
            <person name="Barry K."/>
            <person name="Grigoriev I.V."/>
            <person name="Spatafora J.W."/>
            <person name="Aimea M.C."/>
        </authorList>
    </citation>
    <scope>NUCLEOTIDE SEQUENCE [LARGE SCALE GENOMIC DNA]</scope>
    <source>
        <strain evidence="10 11">UBC 951</strain>
    </source>
</reference>
<dbReference type="GO" id="GO:0070987">
    <property type="term" value="P:error-free translesion synthesis"/>
    <property type="evidence" value="ECO:0007669"/>
    <property type="project" value="UniProtKB-ARBA"/>
</dbReference>
<dbReference type="Pfam" id="PF00817">
    <property type="entry name" value="IMS"/>
    <property type="match status" value="1"/>
</dbReference>
<sequence length="196" mass="21729">MSASSPSKISASWRQGLRLSHIGCDKGGSLDVPPVVTYRHLLSAGSLHPTNPLRVIAHCDVDAAYAQFEAKRLGLDAREVPLAVQQWDGCIAISYPARSFGISRLDTVATALEKCPSLRLVHVATYAEGQDQAEYNMDPRPDTHKVSLDPYRRESKKILAVFKQTCPNSAVEKASIDESYFDLTIEVRKLMLERYP</sequence>
<keyword evidence="2" id="KW-0808">Transferase</keyword>
<dbReference type="InterPro" id="IPR052230">
    <property type="entry name" value="DNA_polymerase_eta"/>
</dbReference>
<evidence type="ECO:0000256" key="6">
    <source>
        <dbReference type="ARBA" id="ARBA00022833"/>
    </source>
</evidence>
<dbReference type="InParanoid" id="A0A066UZ29"/>
<evidence type="ECO:0000256" key="1">
    <source>
        <dbReference type="ARBA" id="ARBA00004123"/>
    </source>
</evidence>
<dbReference type="GO" id="GO:0009314">
    <property type="term" value="P:response to radiation"/>
    <property type="evidence" value="ECO:0007669"/>
    <property type="project" value="TreeGrafter"/>
</dbReference>
<dbReference type="AlphaFoldDB" id="A0A066UZ29"/>
<dbReference type="HOGENOM" id="CLU_1393236_0_0_1"/>
<evidence type="ECO:0000313" key="10">
    <source>
        <dbReference type="EMBL" id="KDN34717.1"/>
    </source>
</evidence>
<evidence type="ECO:0000256" key="8">
    <source>
        <dbReference type="ARBA" id="ARBA00023242"/>
    </source>
</evidence>
<evidence type="ECO:0000256" key="5">
    <source>
        <dbReference type="ARBA" id="ARBA00022771"/>
    </source>
</evidence>
<dbReference type="OrthoDB" id="5723at2759"/>
<dbReference type="PROSITE" id="PS50173">
    <property type="entry name" value="UMUC"/>
    <property type="match status" value="1"/>
</dbReference>
<gene>
    <name evidence="10" type="ORF">K437DRAFT_230282</name>
</gene>
<organism evidence="10 11">
    <name type="scientific">Tilletiaria anomala (strain ATCC 24038 / CBS 436.72 / UBC 951)</name>
    <dbReference type="NCBI Taxonomy" id="1037660"/>
    <lineage>
        <taxon>Eukaryota</taxon>
        <taxon>Fungi</taxon>
        <taxon>Dikarya</taxon>
        <taxon>Basidiomycota</taxon>
        <taxon>Ustilaginomycotina</taxon>
        <taxon>Exobasidiomycetes</taxon>
        <taxon>Georgefischeriales</taxon>
        <taxon>Tilletiariaceae</taxon>
        <taxon>Tilletiaria</taxon>
    </lineage>
</organism>
<evidence type="ECO:0000256" key="7">
    <source>
        <dbReference type="ARBA" id="ARBA00023204"/>
    </source>
</evidence>
<dbReference type="InterPro" id="IPR001126">
    <property type="entry name" value="UmuC"/>
</dbReference>
<keyword evidence="6" id="KW-0862">Zinc</keyword>
<dbReference type="GO" id="GO:0003887">
    <property type="term" value="F:DNA-directed DNA polymerase activity"/>
    <property type="evidence" value="ECO:0007669"/>
    <property type="project" value="TreeGrafter"/>
</dbReference>
<dbReference type="SUPFAM" id="SSF56672">
    <property type="entry name" value="DNA/RNA polymerases"/>
    <property type="match status" value="1"/>
</dbReference>
<dbReference type="RefSeq" id="XP_013239698.1">
    <property type="nucleotide sequence ID" value="XM_013384244.1"/>
</dbReference>
<dbReference type="InterPro" id="IPR043502">
    <property type="entry name" value="DNA/RNA_pol_sf"/>
</dbReference>
<proteinExistence type="predicted"/>
<dbReference type="Proteomes" id="UP000027361">
    <property type="component" value="Unassembled WGS sequence"/>
</dbReference>
<evidence type="ECO:0000256" key="2">
    <source>
        <dbReference type="ARBA" id="ARBA00022679"/>
    </source>
</evidence>
<comment type="caution">
    <text evidence="10">The sequence shown here is derived from an EMBL/GenBank/DDBJ whole genome shotgun (WGS) entry which is preliminary data.</text>
</comment>
<name>A0A066UZ29_TILAU</name>
<keyword evidence="4" id="KW-0227">DNA damage</keyword>
<keyword evidence="11" id="KW-1185">Reference proteome</keyword>
<dbReference type="Gene3D" id="3.40.1170.60">
    <property type="match status" value="1"/>
</dbReference>
<comment type="subcellular location">
    <subcellularLocation>
        <location evidence="1">Nucleus</location>
    </subcellularLocation>
</comment>
<dbReference type="EMBL" id="JMSN01000275">
    <property type="protein sequence ID" value="KDN34717.1"/>
    <property type="molecule type" value="Genomic_DNA"/>
</dbReference>
<dbReference type="FunFam" id="3.40.1170.60:FF:000008">
    <property type="entry name" value="DNA polymerase eta subunit"/>
    <property type="match status" value="1"/>
</dbReference>
<dbReference type="GO" id="GO:0035861">
    <property type="term" value="C:site of double-strand break"/>
    <property type="evidence" value="ECO:0007669"/>
    <property type="project" value="TreeGrafter"/>
</dbReference>
<protein>
    <submittedName>
        <fullName evidence="10">DNA/RNA polymerase</fullName>
    </submittedName>
</protein>
<dbReference type="GO" id="GO:0005634">
    <property type="term" value="C:nucleus"/>
    <property type="evidence" value="ECO:0007669"/>
    <property type="project" value="UniProtKB-SubCell"/>
</dbReference>
<keyword evidence="8" id="KW-0539">Nucleus</keyword>
<dbReference type="Gene3D" id="3.30.70.270">
    <property type="match status" value="1"/>
</dbReference>
<dbReference type="GO" id="GO:0042276">
    <property type="term" value="P:error-prone translesion synthesis"/>
    <property type="evidence" value="ECO:0007669"/>
    <property type="project" value="TreeGrafter"/>
</dbReference>
<dbReference type="GO" id="GO:0006281">
    <property type="term" value="P:DNA repair"/>
    <property type="evidence" value="ECO:0007669"/>
    <property type="project" value="UniProtKB-KW"/>
</dbReference>
<keyword evidence="5" id="KW-0863">Zinc-finger</keyword>
<evidence type="ECO:0000256" key="4">
    <source>
        <dbReference type="ARBA" id="ARBA00022763"/>
    </source>
</evidence>
<feature type="non-terminal residue" evidence="10">
    <location>
        <position position="196"/>
    </location>
</feature>
<dbReference type="GO" id="GO:0007064">
    <property type="term" value="P:mitotic sister chromatid cohesion"/>
    <property type="evidence" value="ECO:0007669"/>
    <property type="project" value="UniProtKB-ARBA"/>
</dbReference>
<dbReference type="PANTHER" id="PTHR45873">
    <property type="entry name" value="DNA POLYMERASE ETA"/>
    <property type="match status" value="1"/>
</dbReference>
<evidence type="ECO:0000313" key="11">
    <source>
        <dbReference type="Proteomes" id="UP000027361"/>
    </source>
</evidence>
<dbReference type="InterPro" id="IPR043128">
    <property type="entry name" value="Rev_trsase/Diguanyl_cyclase"/>
</dbReference>
<dbReference type="GO" id="GO:0005657">
    <property type="term" value="C:replication fork"/>
    <property type="evidence" value="ECO:0007669"/>
    <property type="project" value="UniProtKB-ARBA"/>
</dbReference>
<evidence type="ECO:0000259" key="9">
    <source>
        <dbReference type="PROSITE" id="PS50173"/>
    </source>
</evidence>
<dbReference type="PANTHER" id="PTHR45873:SF1">
    <property type="entry name" value="DNA POLYMERASE ETA"/>
    <property type="match status" value="1"/>
</dbReference>
<dbReference type="GO" id="GO:0008270">
    <property type="term" value="F:zinc ion binding"/>
    <property type="evidence" value="ECO:0007669"/>
    <property type="project" value="UniProtKB-KW"/>
</dbReference>
<dbReference type="GeneID" id="25262744"/>
<accession>A0A066UZ29</accession>
<dbReference type="STRING" id="1037660.A0A066UZ29"/>